<dbReference type="Pfam" id="PF03576">
    <property type="entry name" value="Peptidase_S58"/>
    <property type="match status" value="1"/>
</dbReference>
<dbReference type="PANTHER" id="PTHR36512">
    <property type="entry name" value="D-AMINOPEPTIDASE"/>
    <property type="match status" value="1"/>
</dbReference>
<dbReference type="PANTHER" id="PTHR36512:SF3">
    <property type="entry name" value="BLR5678 PROTEIN"/>
    <property type="match status" value="1"/>
</dbReference>
<evidence type="ECO:0008006" key="5">
    <source>
        <dbReference type="Google" id="ProtNLM"/>
    </source>
</evidence>
<evidence type="ECO:0000256" key="2">
    <source>
        <dbReference type="SAM" id="MobiDB-lite"/>
    </source>
</evidence>
<name>A0A4P6JNR0_KTERU</name>
<accession>A0A4P6JNR0</accession>
<dbReference type="Proteomes" id="UP000290365">
    <property type="component" value="Chromosome"/>
</dbReference>
<keyword evidence="4" id="KW-1185">Reference proteome</keyword>
<dbReference type="InterPro" id="IPR005321">
    <property type="entry name" value="Peptidase_S58_DmpA"/>
</dbReference>
<dbReference type="SUPFAM" id="SSF56266">
    <property type="entry name" value="DmpA/ArgJ-like"/>
    <property type="match status" value="1"/>
</dbReference>
<feature type="region of interest" description="Disordered" evidence="2">
    <location>
        <begin position="218"/>
        <end position="250"/>
    </location>
</feature>
<dbReference type="InterPro" id="IPR016117">
    <property type="entry name" value="ArgJ-like_dom_sf"/>
</dbReference>
<gene>
    <name evidence="3" type="ORF">EPA93_13065</name>
</gene>
<organism evidence="3 4">
    <name type="scientific">Ktedonosporobacter rubrisoli</name>
    <dbReference type="NCBI Taxonomy" id="2509675"/>
    <lineage>
        <taxon>Bacteria</taxon>
        <taxon>Bacillati</taxon>
        <taxon>Chloroflexota</taxon>
        <taxon>Ktedonobacteria</taxon>
        <taxon>Ktedonobacterales</taxon>
        <taxon>Ktedonosporobacteraceae</taxon>
        <taxon>Ktedonosporobacter</taxon>
    </lineage>
</organism>
<proteinExistence type="inferred from homology"/>
<dbReference type="OrthoDB" id="9808347at2"/>
<evidence type="ECO:0000313" key="3">
    <source>
        <dbReference type="EMBL" id="QBD76885.1"/>
    </source>
</evidence>
<dbReference type="PROSITE" id="PS51257">
    <property type="entry name" value="PROKAR_LIPOPROTEIN"/>
    <property type="match status" value="1"/>
</dbReference>
<evidence type="ECO:0000256" key="1">
    <source>
        <dbReference type="ARBA" id="ARBA00007068"/>
    </source>
</evidence>
<dbReference type="GO" id="GO:0004177">
    <property type="term" value="F:aminopeptidase activity"/>
    <property type="evidence" value="ECO:0007669"/>
    <property type="project" value="TreeGrafter"/>
</dbReference>
<dbReference type="KEGG" id="kbs:EPA93_13065"/>
<reference evidence="3 4" key="1">
    <citation type="submission" date="2019-01" db="EMBL/GenBank/DDBJ databases">
        <title>Ktedonosporobacter rubrisoli SCAWS-G2.</title>
        <authorList>
            <person name="Huang Y."/>
            <person name="Yan B."/>
        </authorList>
    </citation>
    <scope>NUCLEOTIDE SEQUENCE [LARGE SCALE GENOMIC DNA]</scope>
    <source>
        <strain evidence="3 4">SCAWS-G2</strain>
    </source>
</reference>
<dbReference type="Gene3D" id="3.60.70.12">
    <property type="entry name" value="L-amino peptidase D-ALA esterase/amidase"/>
    <property type="match status" value="1"/>
</dbReference>
<dbReference type="AlphaFoldDB" id="A0A4P6JNR0"/>
<evidence type="ECO:0000313" key="4">
    <source>
        <dbReference type="Proteomes" id="UP000290365"/>
    </source>
</evidence>
<dbReference type="EMBL" id="CP035758">
    <property type="protein sequence ID" value="QBD76885.1"/>
    <property type="molecule type" value="Genomic_DNA"/>
</dbReference>
<comment type="similarity">
    <text evidence="1">Belongs to the peptidase S58 family.</text>
</comment>
<protein>
    <recommendedName>
        <fullName evidence="5">6-aminohexanoate hydrolase</fullName>
    </recommendedName>
</protein>
<sequence length="336" mass="36062">MLYFKLHQVSATMQGCSRKAYTTMQFIPQTLFQGPALEFDFPALQIGLAEYAEGPTGCTIFLFAERATTSVDIRGGGAGTINDHERNHAICFAGGSLAGLEVVSGVTAALWEQWGRPIGQYALVSGAIINDFRRRANSIYPDYTLGQAAVKAARTGYFPLGTRGAGRLAHCGGIFGTEKDEPSGQGGAFRQIGPTKLAVFTVVNAFGVILDRQGQVVRGNRDPQTGKRRHPLEEMEERLEQDRPIASPSGNTTLTLVVTNQQLSPVALRHLGRQVHTALGRAIYPFHTVQDGDVLYSVTTNAVENSTLNGVTLGMLASELAWDAVLASAPAHSSET</sequence>